<reference key="1">
    <citation type="submission" date="2019-01" db="UniProtKB">
        <authorList>
            <consortium name="RefSeq"/>
        </authorList>
    </citation>
    <scope>IDENTIFICATION</scope>
</reference>
<accession>A0A3Q7P615</accession>
<evidence type="ECO:0000256" key="1">
    <source>
        <dbReference type="SAM" id="MobiDB-lite"/>
    </source>
</evidence>
<sequence>MFTHQTPEPRYLLDPQGASPHLREQTTPRQQPLRTQDPAPHTPSPNSSAQPLHQQSRSRGGGTQTVNRNAEATARLLRVSMPPLLPLPNSGTVSDSAPCARSVGRGGGERSCPPPFCLWAAARRCLFHRGLKITNWRQRGGQNLRLFHNRCIQQFTEVWPSALGELGLGVTRRPLGAEEAPVRRLRAPDKSGAGASSAVSMEERETEEVGGRSSRKSTATVSAAFLPPCIGRPGALGKPSGERQRRSVQPISA</sequence>
<feature type="region of interest" description="Disordered" evidence="1">
    <location>
        <begin position="82"/>
        <end position="110"/>
    </location>
</feature>
<evidence type="ECO:0000313" key="2">
    <source>
        <dbReference type="Proteomes" id="UP000286641"/>
    </source>
</evidence>
<dbReference type="AlphaFoldDB" id="A0A3Q7P615"/>
<gene>
    <name evidence="3" type="primary">LOC112825282</name>
</gene>
<feature type="compositionally biased region" description="Polar residues" evidence="1">
    <location>
        <begin position="44"/>
        <end position="66"/>
    </location>
</feature>
<feature type="compositionally biased region" description="Basic and acidic residues" evidence="1">
    <location>
        <begin position="201"/>
        <end position="210"/>
    </location>
</feature>
<evidence type="ECO:0000313" key="3">
    <source>
        <dbReference type="RefSeq" id="XP_025729150.1"/>
    </source>
</evidence>
<feature type="compositionally biased region" description="Low complexity" evidence="1">
    <location>
        <begin position="27"/>
        <end position="38"/>
    </location>
</feature>
<feature type="region of interest" description="Disordered" evidence="1">
    <location>
        <begin position="1"/>
        <end position="66"/>
    </location>
</feature>
<dbReference type="Proteomes" id="UP000286641">
    <property type="component" value="Unplaced"/>
</dbReference>
<feature type="region of interest" description="Disordered" evidence="1">
    <location>
        <begin position="185"/>
        <end position="253"/>
    </location>
</feature>
<organism evidence="2 3">
    <name type="scientific">Callorhinus ursinus</name>
    <name type="common">Northern fur seal</name>
    <dbReference type="NCBI Taxonomy" id="34884"/>
    <lineage>
        <taxon>Eukaryota</taxon>
        <taxon>Metazoa</taxon>
        <taxon>Chordata</taxon>
        <taxon>Craniata</taxon>
        <taxon>Vertebrata</taxon>
        <taxon>Euteleostomi</taxon>
        <taxon>Mammalia</taxon>
        <taxon>Eutheria</taxon>
        <taxon>Laurasiatheria</taxon>
        <taxon>Carnivora</taxon>
        <taxon>Caniformia</taxon>
        <taxon>Pinnipedia</taxon>
        <taxon>Otariidae</taxon>
        <taxon>Callorhinus</taxon>
    </lineage>
</organism>
<dbReference type="RefSeq" id="XP_025729150.1">
    <property type="nucleotide sequence ID" value="XM_025873365.1"/>
</dbReference>
<dbReference type="InParanoid" id="A0A3Q7P615"/>
<keyword evidence="2" id="KW-1185">Reference proteome</keyword>
<proteinExistence type="predicted"/>
<protein>
    <submittedName>
        <fullName evidence="3">Uncharacterized protein LOC112825282</fullName>
    </submittedName>
</protein>
<name>A0A3Q7P615_CALUR</name>
<reference evidence="3" key="2">
    <citation type="submission" date="2025-08" db="UniProtKB">
        <authorList>
            <consortium name="RefSeq"/>
        </authorList>
    </citation>
    <scope>IDENTIFICATION</scope>
    <source>
        <tissue evidence="3">Blood</tissue>
    </source>
</reference>